<feature type="domain" description="DNA mismatch repair proteins mutS family" evidence="5">
    <location>
        <begin position="10"/>
        <end position="137"/>
    </location>
</feature>
<dbReference type="GO" id="GO:0030983">
    <property type="term" value="F:mismatched DNA binding"/>
    <property type="evidence" value="ECO:0007669"/>
    <property type="project" value="InterPro"/>
</dbReference>
<name>A0A183AZI2_9TREM</name>
<evidence type="ECO:0000256" key="4">
    <source>
        <dbReference type="ARBA" id="ARBA00023125"/>
    </source>
</evidence>
<keyword evidence="4" id="KW-0238">DNA-binding</keyword>
<dbReference type="SMART" id="SM00534">
    <property type="entry name" value="MUTSac"/>
    <property type="match status" value="1"/>
</dbReference>
<reference evidence="6 7" key="2">
    <citation type="submission" date="2018-11" db="EMBL/GenBank/DDBJ databases">
        <authorList>
            <consortium name="Pathogen Informatics"/>
        </authorList>
    </citation>
    <scope>NUCLEOTIDE SEQUENCE [LARGE SCALE GENOMIC DNA]</scope>
    <source>
        <strain evidence="6 7">Egypt</strain>
    </source>
</reference>
<gene>
    <name evidence="6" type="ORF">ECPE_LOCUS12368</name>
</gene>
<dbReference type="SUPFAM" id="SSF52540">
    <property type="entry name" value="P-loop containing nucleoside triphosphate hydrolases"/>
    <property type="match status" value="1"/>
</dbReference>
<dbReference type="InterPro" id="IPR045076">
    <property type="entry name" value="MutS"/>
</dbReference>
<keyword evidence="2" id="KW-0547">Nucleotide-binding</keyword>
<protein>
    <submittedName>
        <fullName evidence="8">DNA_MISMATCH_REPAIR_2 domain-containing protein</fullName>
    </submittedName>
</protein>
<dbReference type="EMBL" id="UZAN01052709">
    <property type="protein sequence ID" value="VDP89640.1"/>
    <property type="molecule type" value="Genomic_DNA"/>
</dbReference>
<dbReference type="Proteomes" id="UP000272942">
    <property type="component" value="Unassembled WGS sequence"/>
</dbReference>
<keyword evidence="7" id="KW-1185">Reference proteome</keyword>
<dbReference type="GO" id="GO:0140664">
    <property type="term" value="F:ATP-dependent DNA damage sensor activity"/>
    <property type="evidence" value="ECO:0007669"/>
    <property type="project" value="InterPro"/>
</dbReference>
<evidence type="ECO:0000256" key="2">
    <source>
        <dbReference type="ARBA" id="ARBA00022741"/>
    </source>
</evidence>
<proteinExistence type="inferred from homology"/>
<dbReference type="OrthoDB" id="29596at2759"/>
<evidence type="ECO:0000313" key="6">
    <source>
        <dbReference type="EMBL" id="VDP89640.1"/>
    </source>
</evidence>
<dbReference type="Pfam" id="PF00488">
    <property type="entry name" value="MutS_V"/>
    <property type="match status" value="1"/>
</dbReference>
<comment type="similarity">
    <text evidence="1">Belongs to the DNA mismatch repair MutS family.</text>
</comment>
<organism evidence="8">
    <name type="scientific">Echinostoma caproni</name>
    <dbReference type="NCBI Taxonomy" id="27848"/>
    <lineage>
        <taxon>Eukaryota</taxon>
        <taxon>Metazoa</taxon>
        <taxon>Spiralia</taxon>
        <taxon>Lophotrochozoa</taxon>
        <taxon>Platyhelminthes</taxon>
        <taxon>Trematoda</taxon>
        <taxon>Digenea</taxon>
        <taxon>Plagiorchiida</taxon>
        <taxon>Echinostomata</taxon>
        <taxon>Echinostomatoidea</taxon>
        <taxon>Echinostomatidae</taxon>
        <taxon>Echinostoma</taxon>
    </lineage>
</organism>
<evidence type="ECO:0000313" key="7">
    <source>
        <dbReference type="Proteomes" id="UP000272942"/>
    </source>
</evidence>
<dbReference type="WBParaSite" id="ECPE_0001240301-mRNA-1">
    <property type="protein sequence ID" value="ECPE_0001240301-mRNA-1"/>
    <property type="gene ID" value="ECPE_0001240301"/>
</dbReference>
<dbReference type="PANTHER" id="PTHR11361:SF20">
    <property type="entry name" value="MUTS PROTEIN HOMOLOG 5"/>
    <property type="match status" value="1"/>
</dbReference>
<dbReference type="InterPro" id="IPR000432">
    <property type="entry name" value="DNA_mismatch_repair_MutS_C"/>
</dbReference>
<evidence type="ECO:0000259" key="5">
    <source>
        <dbReference type="SMART" id="SM00534"/>
    </source>
</evidence>
<keyword evidence="3" id="KW-0067">ATP-binding</keyword>
<evidence type="ECO:0000313" key="8">
    <source>
        <dbReference type="WBParaSite" id="ECPE_0001240301-mRNA-1"/>
    </source>
</evidence>
<dbReference type="GO" id="GO:0005634">
    <property type="term" value="C:nucleus"/>
    <property type="evidence" value="ECO:0007669"/>
    <property type="project" value="TreeGrafter"/>
</dbReference>
<reference evidence="8" key="1">
    <citation type="submission" date="2016-06" db="UniProtKB">
        <authorList>
            <consortium name="WormBaseParasite"/>
        </authorList>
    </citation>
    <scope>IDENTIFICATION</scope>
</reference>
<dbReference type="GO" id="GO:0005524">
    <property type="term" value="F:ATP binding"/>
    <property type="evidence" value="ECO:0007669"/>
    <property type="project" value="UniProtKB-KW"/>
</dbReference>
<dbReference type="Gene3D" id="3.40.50.300">
    <property type="entry name" value="P-loop containing nucleotide triphosphate hydrolases"/>
    <property type="match status" value="1"/>
</dbReference>
<evidence type="ECO:0000256" key="1">
    <source>
        <dbReference type="ARBA" id="ARBA00006271"/>
    </source>
</evidence>
<evidence type="ECO:0000256" key="3">
    <source>
        <dbReference type="ARBA" id="ARBA00022840"/>
    </source>
</evidence>
<accession>A0A183AZI2</accession>
<dbReference type="InterPro" id="IPR027417">
    <property type="entry name" value="P-loop_NTPase"/>
</dbReference>
<dbReference type="GO" id="GO:0051026">
    <property type="term" value="P:chiasma assembly"/>
    <property type="evidence" value="ECO:0007669"/>
    <property type="project" value="TreeGrafter"/>
</dbReference>
<sequence length="138" mass="15220">MHLSTMNNRSRVVISSRIALIVYLAHIGSFVPAEAAVLGPTDAIYTLTSSGTSSTGRSALQDGFNLASMAIRNVTKQTLILFDEFAQSMDQVTAITVAIVEHLLEENECPHVIICTHNFEILDLLQERHEVQFVVSDY</sequence>
<dbReference type="GO" id="GO:0006298">
    <property type="term" value="P:mismatch repair"/>
    <property type="evidence" value="ECO:0007669"/>
    <property type="project" value="InterPro"/>
</dbReference>
<dbReference type="AlphaFoldDB" id="A0A183AZI2"/>
<dbReference type="PANTHER" id="PTHR11361">
    <property type="entry name" value="DNA MISMATCH REPAIR PROTEIN MUTS FAMILY MEMBER"/>
    <property type="match status" value="1"/>
</dbReference>